<dbReference type="AlphaFoldDB" id="A0A8K9XGE5"/>
<dbReference type="GeneTree" id="ENSGT01000000222075"/>
<keyword evidence="2" id="KW-1185">Reference proteome</keyword>
<reference evidence="1" key="3">
    <citation type="submission" date="2025-09" db="UniProtKB">
        <authorList>
            <consortium name="Ensembl"/>
        </authorList>
    </citation>
    <scope>IDENTIFICATION</scope>
</reference>
<dbReference type="Ensembl" id="ENSOMYT00000154537.1">
    <property type="protein sequence ID" value="ENSOMYP00000132429.1"/>
    <property type="gene ID" value="ENSOMYG00000019944.2"/>
</dbReference>
<evidence type="ECO:0000313" key="1">
    <source>
        <dbReference type="Ensembl" id="ENSOMYP00000132429.1"/>
    </source>
</evidence>
<organism evidence="1 2">
    <name type="scientific">Oncorhynchus mykiss</name>
    <name type="common">Rainbow trout</name>
    <name type="synonym">Salmo gairdneri</name>
    <dbReference type="NCBI Taxonomy" id="8022"/>
    <lineage>
        <taxon>Eukaryota</taxon>
        <taxon>Metazoa</taxon>
        <taxon>Chordata</taxon>
        <taxon>Craniata</taxon>
        <taxon>Vertebrata</taxon>
        <taxon>Euteleostomi</taxon>
        <taxon>Actinopterygii</taxon>
        <taxon>Neopterygii</taxon>
        <taxon>Teleostei</taxon>
        <taxon>Protacanthopterygii</taxon>
        <taxon>Salmoniformes</taxon>
        <taxon>Salmonidae</taxon>
        <taxon>Salmoninae</taxon>
        <taxon>Oncorhynchus</taxon>
    </lineage>
</organism>
<name>A0A8K9XGE5_ONCMY</name>
<evidence type="ECO:0000313" key="2">
    <source>
        <dbReference type="Proteomes" id="UP000694395"/>
    </source>
</evidence>
<dbReference type="Proteomes" id="UP000694395">
    <property type="component" value="Chromosome 25"/>
</dbReference>
<accession>A0A8K9XGE5</accession>
<sequence length="43" mass="4877">MAAQVTEADQITQFKEFLEVKPEEYHIAQKAGLMGPRQRTTAL</sequence>
<protein>
    <submittedName>
        <fullName evidence="1">Uncharacterized protein</fullName>
    </submittedName>
</protein>
<reference evidence="1" key="2">
    <citation type="submission" date="2025-08" db="UniProtKB">
        <authorList>
            <consortium name="Ensembl"/>
        </authorList>
    </citation>
    <scope>IDENTIFICATION</scope>
</reference>
<proteinExistence type="predicted"/>
<reference evidence="1" key="1">
    <citation type="submission" date="2020-07" db="EMBL/GenBank/DDBJ databases">
        <title>A long reads based de novo assembly of the rainbow trout Arlee double haploid line genome.</title>
        <authorList>
            <person name="Gao G."/>
            <person name="Palti Y."/>
        </authorList>
    </citation>
    <scope>NUCLEOTIDE SEQUENCE [LARGE SCALE GENOMIC DNA]</scope>
</reference>